<protein>
    <submittedName>
        <fullName evidence="2">Uncharacterized protein</fullName>
    </submittedName>
</protein>
<evidence type="ECO:0000313" key="2">
    <source>
        <dbReference type="EMBL" id="CAB9522324.1"/>
    </source>
</evidence>
<name>A0A9N8ELN3_9STRA</name>
<evidence type="ECO:0000313" key="3">
    <source>
        <dbReference type="Proteomes" id="UP001153069"/>
    </source>
</evidence>
<evidence type="ECO:0000256" key="1">
    <source>
        <dbReference type="SAM" id="SignalP"/>
    </source>
</evidence>
<dbReference type="AlphaFoldDB" id="A0A9N8ELN3"/>
<organism evidence="2 3">
    <name type="scientific">Seminavis robusta</name>
    <dbReference type="NCBI Taxonomy" id="568900"/>
    <lineage>
        <taxon>Eukaryota</taxon>
        <taxon>Sar</taxon>
        <taxon>Stramenopiles</taxon>
        <taxon>Ochrophyta</taxon>
        <taxon>Bacillariophyta</taxon>
        <taxon>Bacillariophyceae</taxon>
        <taxon>Bacillariophycidae</taxon>
        <taxon>Naviculales</taxon>
        <taxon>Naviculaceae</taxon>
        <taxon>Seminavis</taxon>
    </lineage>
</organism>
<dbReference type="OrthoDB" id="43417at2759"/>
<proteinExistence type="predicted"/>
<dbReference type="EMBL" id="CAICTM010001288">
    <property type="protein sequence ID" value="CAB9522324.1"/>
    <property type="molecule type" value="Genomic_DNA"/>
</dbReference>
<comment type="caution">
    <text evidence="2">The sequence shown here is derived from an EMBL/GenBank/DDBJ whole genome shotgun (WGS) entry which is preliminary data.</text>
</comment>
<gene>
    <name evidence="2" type="ORF">SEMRO_1290_G259840.1</name>
</gene>
<feature type="signal peptide" evidence="1">
    <location>
        <begin position="1"/>
        <end position="22"/>
    </location>
</feature>
<sequence>MTTFSVFTTLLLVALMLSSINASSLRNKYERLTPEEEARLQRRGLQRMDREFDDDICKNGKDDYGACNKSKFPTCPEGTQICYNRKAFKDRFFDDNRQPKYYIDYGLVFW</sequence>
<keyword evidence="1" id="KW-0732">Signal</keyword>
<reference evidence="2" key="1">
    <citation type="submission" date="2020-06" db="EMBL/GenBank/DDBJ databases">
        <authorList>
            <consortium name="Plant Systems Biology data submission"/>
        </authorList>
    </citation>
    <scope>NUCLEOTIDE SEQUENCE</scope>
    <source>
        <strain evidence="2">D6</strain>
    </source>
</reference>
<dbReference type="Proteomes" id="UP001153069">
    <property type="component" value="Unassembled WGS sequence"/>
</dbReference>
<feature type="chain" id="PRO_5040392398" evidence="1">
    <location>
        <begin position="23"/>
        <end position="110"/>
    </location>
</feature>
<keyword evidence="3" id="KW-1185">Reference proteome</keyword>
<accession>A0A9N8ELN3</accession>